<comment type="caution">
    <text evidence="2">The sequence shown here is derived from an EMBL/GenBank/DDBJ whole genome shotgun (WGS) entry which is preliminary data.</text>
</comment>
<accession>A0ABU7EE35</accession>
<feature type="region of interest" description="Disordered" evidence="1">
    <location>
        <begin position="84"/>
        <end position="122"/>
    </location>
</feature>
<protein>
    <submittedName>
        <fullName evidence="2">Uncharacterized protein</fullName>
    </submittedName>
</protein>
<gene>
    <name evidence="2" type="ORF">CHARACLAT_019932</name>
</gene>
<keyword evidence="3" id="KW-1185">Reference proteome</keyword>
<evidence type="ECO:0000313" key="3">
    <source>
        <dbReference type="Proteomes" id="UP001352852"/>
    </source>
</evidence>
<reference evidence="2 3" key="1">
    <citation type="submission" date="2021-06" db="EMBL/GenBank/DDBJ databases">
        <authorList>
            <person name="Palmer J.M."/>
        </authorList>
    </citation>
    <scope>NUCLEOTIDE SEQUENCE [LARGE SCALE GENOMIC DNA]</scope>
    <source>
        <strain evidence="2 3">CL_MEX2019</strain>
        <tissue evidence="2">Muscle</tissue>
    </source>
</reference>
<sequence length="122" mass="13826">MKDGSLCPPTTLHVTTVMRLLVVLLSGRGHRFTRLHRDRFSGTVCFCRPQRESHQYASTNMADTLTDLNSGPTQSRRLRMVQTTVPNAMKKKKKKTPRLWKTEGLTRNNKMAENGGLQESAL</sequence>
<feature type="compositionally biased region" description="Basic residues" evidence="1">
    <location>
        <begin position="89"/>
        <end position="98"/>
    </location>
</feature>
<proteinExistence type="predicted"/>
<evidence type="ECO:0000256" key="1">
    <source>
        <dbReference type="SAM" id="MobiDB-lite"/>
    </source>
</evidence>
<dbReference type="Proteomes" id="UP001352852">
    <property type="component" value="Unassembled WGS sequence"/>
</dbReference>
<organism evidence="2 3">
    <name type="scientific">Characodon lateralis</name>
    <dbReference type="NCBI Taxonomy" id="208331"/>
    <lineage>
        <taxon>Eukaryota</taxon>
        <taxon>Metazoa</taxon>
        <taxon>Chordata</taxon>
        <taxon>Craniata</taxon>
        <taxon>Vertebrata</taxon>
        <taxon>Euteleostomi</taxon>
        <taxon>Actinopterygii</taxon>
        <taxon>Neopterygii</taxon>
        <taxon>Teleostei</taxon>
        <taxon>Neoteleostei</taxon>
        <taxon>Acanthomorphata</taxon>
        <taxon>Ovalentaria</taxon>
        <taxon>Atherinomorphae</taxon>
        <taxon>Cyprinodontiformes</taxon>
        <taxon>Goodeidae</taxon>
        <taxon>Characodon</taxon>
    </lineage>
</organism>
<dbReference type="EMBL" id="JAHUTJ010051029">
    <property type="protein sequence ID" value="MED6284518.1"/>
    <property type="molecule type" value="Genomic_DNA"/>
</dbReference>
<evidence type="ECO:0000313" key="2">
    <source>
        <dbReference type="EMBL" id="MED6284518.1"/>
    </source>
</evidence>
<name>A0ABU7EE35_9TELE</name>